<dbReference type="GO" id="GO:0005737">
    <property type="term" value="C:cytoplasm"/>
    <property type="evidence" value="ECO:0007669"/>
    <property type="project" value="UniProtKB-SubCell"/>
</dbReference>
<evidence type="ECO:0000256" key="5">
    <source>
        <dbReference type="ARBA" id="ARBA00022490"/>
    </source>
</evidence>
<dbReference type="EMBL" id="DRTV01000244">
    <property type="protein sequence ID" value="HHF58459.1"/>
    <property type="molecule type" value="Genomic_DNA"/>
</dbReference>
<feature type="domain" description="PhoU" evidence="8">
    <location>
        <begin position="16"/>
        <end position="104"/>
    </location>
</feature>
<dbReference type="Pfam" id="PF01895">
    <property type="entry name" value="PhoU"/>
    <property type="match status" value="2"/>
</dbReference>
<comment type="similarity">
    <text evidence="2 7">Belongs to the PhoU family.</text>
</comment>
<comment type="caution">
    <text evidence="9">The sequence shown here is derived from an EMBL/GenBank/DDBJ whole genome shotgun (WGS) entry which is preliminary data.</text>
</comment>
<dbReference type="Proteomes" id="UP000886014">
    <property type="component" value="Unassembled WGS sequence"/>
</dbReference>
<evidence type="ECO:0000256" key="6">
    <source>
        <dbReference type="ARBA" id="ARBA00022592"/>
    </source>
</evidence>
<keyword evidence="5 7" id="KW-0963">Cytoplasm</keyword>
<dbReference type="InterPro" id="IPR026022">
    <property type="entry name" value="PhoU_dom"/>
</dbReference>
<dbReference type="GO" id="GO:0006817">
    <property type="term" value="P:phosphate ion transport"/>
    <property type="evidence" value="ECO:0007669"/>
    <property type="project" value="UniProtKB-KW"/>
</dbReference>
<sequence>MERRFHNELNDLKMNLLKMASMVERSLGDSLKAFRERDEKLAKEIIKRDDEIDNIEMQIDKQGLSLLARYQPMASDLRFITTAMRMNSDLERCGDQAVNVAQRVIELAKRPPLYCCLDELQSIAEIAIEMLSEAVNAFVYKDLDLAVKVCKRDDEVDALRDYIFTTLLNFMMTHSAGVKRGAHLIIVNGCWERVADHATNIAEDVVFLLEGKIIRHQY</sequence>
<organism evidence="9">
    <name type="scientific">candidate division WOR-3 bacterium</name>
    <dbReference type="NCBI Taxonomy" id="2052148"/>
    <lineage>
        <taxon>Bacteria</taxon>
        <taxon>Bacteria division WOR-3</taxon>
    </lineage>
</organism>
<evidence type="ECO:0000256" key="1">
    <source>
        <dbReference type="ARBA" id="ARBA00004496"/>
    </source>
</evidence>
<dbReference type="PIRSF" id="PIRSF003107">
    <property type="entry name" value="PhoU"/>
    <property type="match status" value="1"/>
</dbReference>
<evidence type="ECO:0000256" key="3">
    <source>
        <dbReference type="ARBA" id="ARBA00011738"/>
    </source>
</evidence>
<dbReference type="FunFam" id="1.20.58.220:FF:000004">
    <property type="entry name" value="Phosphate-specific transport system accessory protein PhoU"/>
    <property type="match status" value="1"/>
</dbReference>
<evidence type="ECO:0000256" key="4">
    <source>
        <dbReference type="ARBA" id="ARBA00022448"/>
    </source>
</evidence>
<comment type="subcellular location">
    <subcellularLocation>
        <location evidence="1 7">Cytoplasm</location>
    </subcellularLocation>
</comment>
<dbReference type="NCBIfam" id="TIGR02135">
    <property type="entry name" value="phoU_full"/>
    <property type="match status" value="1"/>
</dbReference>
<name>A0A7C5MC64_UNCW3</name>
<dbReference type="PANTHER" id="PTHR42930:SF3">
    <property type="entry name" value="PHOSPHATE-SPECIFIC TRANSPORT SYSTEM ACCESSORY PROTEIN PHOU"/>
    <property type="match status" value="1"/>
</dbReference>
<dbReference type="Gene3D" id="1.20.58.220">
    <property type="entry name" value="Phosphate transport system protein phou homolog 2, domain 2"/>
    <property type="match status" value="1"/>
</dbReference>
<dbReference type="AlphaFoldDB" id="A0A7C5MC64"/>
<evidence type="ECO:0000256" key="7">
    <source>
        <dbReference type="PIRNR" id="PIRNR003107"/>
    </source>
</evidence>
<evidence type="ECO:0000259" key="8">
    <source>
        <dbReference type="Pfam" id="PF01895"/>
    </source>
</evidence>
<dbReference type="SUPFAM" id="SSF109755">
    <property type="entry name" value="PhoU-like"/>
    <property type="match status" value="1"/>
</dbReference>
<comment type="subunit">
    <text evidence="3 7">Homodimer.</text>
</comment>
<keyword evidence="4 7" id="KW-0813">Transport</keyword>
<proteinExistence type="inferred from homology"/>
<dbReference type="GO" id="GO:0030643">
    <property type="term" value="P:intracellular phosphate ion homeostasis"/>
    <property type="evidence" value="ECO:0007669"/>
    <property type="project" value="InterPro"/>
</dbReference>
<protein>
    <recommendedName>
        <fullName evidence="7">Phosphate-specific transport system accessory protein PhoU</fullName>
    </recommendedName>
</protein>
<dbReference type="PANTHER" id="PTHR42930">
    <property type="entry name" value="PHOSPHATE-SPECIFIC TRANSPORT SYSTEM ACCESSORY PROTEIN PHOU"/>
    <property type="match status" value="1"/>
</dbReference>
<dbReference type="InterPro" id="IPR028366">
    <property type="entry name" value="PhoU"/>
</dbReference>
<gene>
    <name evidence="9" type="primary">phoU</name>
    <name evidence="9" type="ORF">ENL41_03440</name>
</gene>
<keyword evidence="6 7" id="KW-0592">Phosphate transport</keyword>
<reference evidence="9" key="1">
    <citation type="journal article" date="2020" name="mSystems">
        <title>Genome- and Community-Level Interaction Insights into Carbon Utilization and Element Cycling Functions of Hydrothermarchaeota in Hydrothermal Sediment.</title>
        <authorList>
            <person name="Zhou Z."/>
            <person name="Liu Y."/>
            <person name="Xu W."/>
            <person name="Pan J."/>
            <person name="Luo Z.H."/>
            <person name="Li M."/>
        </authorList>
    </citation>
    <scope>NUCLEOTIDE SEQUENCE [LARGE SCALE GENOMIC DNA]</scope>
    <source>
        <strain evidence="9">HyVt-94</strain>
    </source>
</reference>
<evidence type="ECO:0000313" key="9">
    <source>
        <dbReference type="EMBL" id="HHF58459.1"/>
    </source>
</evidence>
<dbReference type="InterPro" id="IPR038078">
    <property type="entry name" value="PhoU-like_sf"/>
</dbReference>
<accession>A0A7C5MC64</accession>
<feature type="domain" description="PhoU" evidence="8">
    <location>
        <begin position="121"/>
        <end position="205"/>
    </location>
</feature>
<comment type="function">
    <text evidence="7">Plays a role in the regulation of phosphate uptake.</text>
</comment>
<evidence type="ECO:0000256" key="2">
    <source>
        <dbReference type="ARBA" id="ARBA00008107"/>
    </source>
</evidence>
<dbReference type="GO" id="GO:0045936">
    <property type="term" value="P:negative regulation of phosphate metabolic process"/>
    <property type="evidence" value="ECO:0007669"/>
    <property type="project" value="InterPro"/>
</dbReference>